<dbReference type="RefSeq" id="WP_430650002.1">
    <property type="nucleotide sequence ID" value="NZ_CAADFC020000004.1"/>
</dbReference>
<keyword evidence="3" id="KW-0808">Transferase</keyword>
<evidence type="ECO:0000259" key="8">
    <source>
        <dbReference type="PROSITE" id="PS52029"/>
    </source>
</evidence>
<evidence type="ECO:0000313" key="9">
    <source>
        <dbReference type="EMBL" id="VIO66520.1"/>
    </source>
</evidence>
<dbReference type="GO" id="GO:0005576">
    <property type="term" value="C:extracellular region"/>
    <property type="evidence" value="ECO:0007669"/>
    <property type="project" value="TreeGrafter"/>
</dbReference>
<dbReference type="Proteomes" id="UP000328092">
    <property type="component" value="Unassembled WGS sequence"/>
</dbReference>
<dbReference type="GO" id="GO:0018104">
    <property type="term" value="P:peptidoglycan-protein cross-linking"/>
    <property type="evidence" value="ECO:0007669"/>
    <property type="project" value="TreeGrafter"/>
</dbReference>
<protein>
    <recommendedName>
        <fullName evidence="8">L,D-TPase catalytic domain-containing protein</fullName>
    </recommendedName>
</protein>
<gene>
    <name evidence="9" type="ORF">CI1B_16420</name>
</gene>
<feature type="active site" description="Nucleophile" evidence="7">
    <location>
        <position position="116"/>
    </location>
</feature>
<feature type="domain" description="L,D-TPase catalytic" evidence="8">
    <location>
        <begin position="29"/>
        <end position="144"/>
    </location>
</feature>
<evidence type="ECO:0000313" key="10">
    <source>
        <dbReference type="Proteomes" id="UP000328092"/>
    </source>
</evidence>
<dbReference type="EMBL" id="CAADFC020000004">
    <property type="protein sequence ID" value="VIO66520.1"/>
    <property type="molecule type" value="Genomic_DNA"/>
</dbReference>
<dbReference type="PANTHER" id="PTHR30582:SF2">
    <property type="entry name" value="L,D-TRANSPEPTIDASE YCIB-RELATED"/>
    <property type="match status" value="1"/>
</dbReference>
<dbReference type="InterPro" id="IPR038063">
    <property type="entry name" value="Transpep_catalytic_dom"/>
</dbReference>
<keyword evidence="4 7" id="KW-0133">Cell shape</keyword>
<dbReference type="Gene3D" id="2.40.440.10">
    <property type="entry name" value="L,D-transpeptidase catalytic domain-like"/>
    <property type="match status" value="1"/>
</dbReference>
<evidence type="ECO:0000256" key="7">
    <source>
        <dbReference type="PROSITE-ProRule" id="PRU01373"/>
    </source>
</evidence>
<feature type="active site" description="Proton donor/acceptor" evidence="7">
    <location>
        <position position="100"/>
    </location>
</feature>
<organism evidence="9 10">
    <name type="scientific">Bradyrhizobium ivorense</name>
    <dbReference type="NCBI Taxonomy" id="2511166"/>
    <lineage>
        <taxon>Bacteria</taxon>
        <taxon>Pseudomonadati</taxon>
        <taxon>Pseudomonadota</taxon>
        <taxon>Alphaproteobacteria</taxon>
        <taxon>Hyphomicrobiales</taxon>
        <taxon>Nitrobacteraceae</taxon>
        <taxon>Bradyrhizobium</taxon>
    </lineage>
</organism>
<dbReference type="GO" id="GO:0016740">
    <property type="term" value="F:transferase activity"/>
    <property type="evidence" value="ECO:0007669"/>
    <property type="project" value="UniProtKB-KW"/>
</dbReference>
<sequence>MTGVFGVRLAFAAAIGILTMVFTPAEAGVVVHIDKSSQRMAVSVDGAMRYNWPVSTGRHGYGTPSGVFRPQMMVRRWYSRKYYNSPMPHSIFFYGGFAIHGTYELGRLGGPASHGCVRLHPSHAATLYALVERNGRGSTRIEITN</sequence>
<dbReference type="UniPathway" id="UPA00219"/>
<keyword evidence="6 7" id="KW-0961">Cell wall biogenesis/degradation</keyword>
<comment type="pathway">
    <text evidence="1 7">Cell wall biogenesis; peptidoglycan biosynthesis.</text>
</comment>
<dbReference type="SUPFAM" id="SSF141523">
    <property type="entry name" value="L,D-transpeptidase catalytic domain-like"/>
    <property type="match status" value="1"/>
</dbReference>
<dbReference type="PANTHER" id="PTHR30582">
    <property type="entry name" value="L,D-TRANSPEPTIDASE"/>
    <property type="match status" value="1"/>
</dbReference>
<keyword evidence="5 7" id="KW-0573">Peptidoglycan synthesis</keyword>
<evidence type="ECO:0000256" key="6">
    <source>
        <dbReference type="ARBA" id="ARBA00023316"/>
    </source>
</evidence>
<proteinExistence type="inferred from homology"/>
<comment type="caution">
    <text evidence="9">The sequence shown here is derived from an EMBL/GenBank/DDBJ whole genome shotgun (WGS) entry which is preliminary data.</text>
</comment>
<dbReference type="GO" id="GO:0071972">
    <property type="term" value="F:peptidoglycan L,D-transpeptidase activity"/>
    <property type="evidence" value="ECO:0007669"/>
    <property type="project" value="TreeGrafter"/>
</dbReference>
<evidence type="ECO:0000256" key="1">
    <source>
        <dbReference type="ARBA" id="ARBA00004752"/>
    </source>
</evidence>
<evidence type="ECO:0000256" key="5">
    <source>
        <dbReference type="ARBA" id="ARBA00022984"/>
    </source>
</evidence>
<evidence type="ECO:0000256" key="4">
    <source>
        <dbReference type="ARBA" id="ARBA00022960"/>
    </source>
</evidence>
<accession>A0A508SWW8</accession>
<dbReference type="PROSITE" id="PS52029">
    <property type="entry name" value="LD_TPASE"/>
    <property type="match status" value="1"/>
</dbReference>
<evidence type="ECO:0000256" key="2">
    <source>
        <dbReference type="ARBA" id="ARBA00005992"/>
    </source>
</evidence>
<dbReference type="InterPro" id="IPR005490">
    <property type="entry name" value="LD_TPept_cat_dom"/>
</dbReference>
<dbReference type="AlphaFoldDB" id="A0A508SWW8"/>
<reference evidence="9" key="1">
    <citation type="submission" date="2019-02" db="EMBL/GenBank/DDBJ databases">
        <authorList>
            <person name="Pothier F.J."/>
        </authorList>
    </citation>
    <scope>NUCLEOTIDE SEQUENCE</scope>
    <source>
        <strain evidence="9">CI-1B</strain>
    </source>
</reference>
<dbReference type="Pfam" id="PF03734">
    <property type="entry name" value="YkuD"/>
    <property type="match status" value="1"/>
</dbReference>
<keyword evidence="10" id="KW-1185">Reference proteome</keyword>
<comment type="similarity">
    <text evidence="2">Belongs to the YkuD family.</text>
</comment>
<dbReference type="GO" id="GO:0071555">
    <property type="term" value="P:cell wall organization"/>
    <property type="evidence" value="ECO:0007669"/>
    <property type="project" value="UniProtKB-UniRule"/>
</dbReference>
<dbReference type="InterPro" id="IPR050979">
    <property type="entry name" value="LD-transpeptidase"/>
</dbReference>
<name>A0A508SWW8_9BRAD</name>
<dbReference type="GO" id="GO:0008360">
    <property type="term" value="P:regulation of cell shape"/>
    <property type="evidence" value="ECO:0007669"/>
    <property type="project" value="UniProtKB-UniRule"/>
</dbReference>
<evidence type="ECO:0000256" key="3">
    <source>
        <dbReference type="ARBA" id="ARBA00022679"/>
    </source>
</evidence>
<dbReference type="CDD" id="cd16913">
    <property type="entry name" value="YkuD_like"/>
    <property type="match status" value="1"/>
</dbReference>